<protein>
    <submittedName>
        <fullName evidence="1">Uncharacterized protein</fullName>
    </submittedName>
</protein>
<gene>
    <name evidence="1" type="ORF">M959_00024</name>
</gene>
<evidence type="ECO:0000313" key="1">
    <source>
        <dbReference type="EMBL" id="KFU83410.1"/>
    </source>
</evidence>
<dbReference type="EMBL" id="AVOS01070422">
    <property type="protein sequence ID" value="KFU83410.1"/>
    <property type="molecule type" value="Genomic_DNA"/>
</dbReference>
<reference evidence="2" key="1">
    <citation type="submission" date="2013-08" db="EMBL/GenBank/DDBJ databases">
        <title>Genome evolution of avian class.</title>
        <authorList>
            <person name="Zhang G."/>
            <person name="Li C."/>
        </authorList>
    </citation>
    <scope>NUCLEOTIDE SEQUENCE [LARGE SCALE GENOMIC DNA]</scope>
</reference>
<proteinExistence type="predicted"/>
<feature type="non-terminal residue" evidence="1">
    <location>
        <position position="1"/>
    </location>
</feature>
<keyword evidence="2" id="KW-1185">Reference proteome</keyword>
<sequence length="49" mass="5245">PDQAVLGVLGRGVILPCQLTLKTIPQRLSVLWTFAGNSKEIHVASFGGR</sequence>
<dbReference type="AlphaFoldDB" id="A0A093BJI7"/>
<feature type="non-terminal residue" evidence="1">
    <location>
        <position position="49"/>
    </location>
</feature>
<organism evidence="1 2">
    <name type="scientific">Chaetura pelagica</name>
    <name type="common">Chimney swift</name>
    <name type="synonym">Hirundo pelagica</name>
    <dbReference type="NCBI Taxonomy" id="8897"/>
    <lineage>
        <taxon>Eukaryota</taxon>
        <taxon>Metazoa</taxon>
        <taxon>Chordata</taxon>
        <taxon>Craniata</taxon>
        <taxon>Vertebrata</taxon>
        <taxon>Euteleostomi</taxon>
        <taxon>Archelosauria</taxon>
        <taxon>Archosauria</taxon>
        <taxon>Dinosauria</taxon>
        <taxon>Saurischia</taxon>
        <taxon>Theropoda</taxon>
        <taxon>Coelurosauria</taxon>
        <taxon>Aves</taxon>
        <taxon>Neognathae</taxon>
        <taxon>Neoaves</taxon>
        <taxon>Strisores</taxon>
        <taxon>Apodiformes</taxon>
        <taxon>Apodidae</taxon>
        <taxon>Apodinae</taxon>
        <taxon>Chaetura</taxon>
    </lineage>
</organism>
<dbReference type="InterPro" id="IPR013783">
    <property type="entry name" value="Ig-like_fold"/>
</dbReference>
<accession>A0A093BJI7</accession>
<name>A0A093BJI7_CHAPE</name>
<comment type="caution">
    <text evidence="1">The sequence shown here is derived from an EMBL/GenBank/DDBJ whole genome shotgun (WGS) entry which is preliminary data.</text>
</comment>
<dbReference type="Gene3D" id="2.60.40.10">
    <property type="entry name" value="Immunoglobulins"/>
    <property type="match status" value="1"/>
</dbReference>
<dbReference type="Proteomes" id="UP000031515">
    <property type="component" value="Unassembled WGS sequence"/>
</dbReference>
<evidence type="ECO:0000313" key="2">
    <source>
        <dbReference type="Proteomes" id="UP000031515"/>
    </source>
</evidence>
<reference evidence="1 2" key="2">
    <citation type="journal article" date="2014" name="Science">
        <title>Comparative genomics reveals insights into avian genome evolution and adaptation.</title>
        <authorList>
            <consortium name="Avian Genome Consortium"/>
            <person name="Zhang G."/>
            <person name="Li C."/>
            <person name="Li Q."/>
            <person name="Li B."/>
            <person name="Larkin D.M."/>
            <person name="Lee C."/>
            <person name="Storz J.F."/>
            <person name="Antunes A."/>
            <person name="Greenwold M.J."/>
            <person name="Meredith R.W."/>
            <person name="Odeen A."/>
            <person name="Cui J."/>
            <person name="Zhou Q."/>
            <person name="Xu L."/>
            <person name="Pan H."/>
            <person name="Wang Z."/>
            <person name="Jin L."/>
            <person name="Zhang P."/>
            <person name="Hu H."/>
            <person name="Yang W."/>
            <person name="Hu J."/>
            <person name="Xiao J."/>
            <person name="Yang Z."/>
            <person name="Liu Y."/>
            <person name="Xie Q."/>
            <person name="Yu H."/>
            <person name="Lian J."/>
            <person name="Wen P."/>
            <person name="Zhang F."/>
            <person name="Li H."/>
            <person name="Zeng Y."/>
            <person name="Xiong Z."/>
            <person name="Liu S."/>
            <person name="Zhou L."/>
            <person name="Huang Z."/>
            <person name="An N."/>
            <person name="Wang J."/>
            <person name="Zheng Q."/>
            <person name="Xiong Y."/>
            <person name="Wang G."/>
            <person name="Wang B."/>
            <person name="Wang J."/>
            <person name="Fan Y."/>
            <person name="da Fonseca R.R."/>
            <person name="Alfaro-Nunez A."/>
            <person name="Schubert M."/>
            <person name="Orlando L."/>
            <person name="Mourier T."/>
            <person name="Howard J.T."/>
            <person name="Ganapathy G."/>
            <person name="Pfenning A."/>
            <person name="Whitney O."/>
            <person name="Rivas M.V."/>
            <person name="Hara E."/>
            <person name="Smith J."/>
            <person name="Farre M."/>
            <person name="Narayan J."/>
            <person name="Slavov G."/>
            <person name="Romanov M.N."/>
            <person name="Borges R."/>
            <person name="Machado J.P."/>
            <person name="Khan I."/>
            <person name="Springer M.S."/>
            <person name="Gatesy J."/>
            <person name="Hoffmann F.G."/>
            <person name="Opazo J.C."/>
            <person name="Hastad O."/>
            <person name="Sawyer R.H."/>
            <person name="Kim H."/>
            <person name="Kim K.W."/>
            <person name="Kim H.J."/>
            <person name="Cho S."/>
            <person name="Li N."/>
            <person name="Huang Y."/>
            <person name="Bruford M.W."/>
            <person name="Zhan X."/>
            <person name="Dixon A."/>
            <person name="Bertelsen M.F."/>
            <person name="Derryberry E."/>
            <person name="Warren W."/>
            <person name="Wilson R.K."/>
            <person name="Li S."/>
            <person name="Ray D.A."/>
            <person name="Green R.E."/>
            <person name="O'Brien S.J."/>
            <person name="Griffin D."/>
            <person name="Johnson W.E."/>
            <person name="Haussler D."/>
            <person name="Ryder O.A."/>
            <person name="Willerslev E."/>
            <person name="Graves G.R."/>
            <person name="Alstrom P."/>
            <person name="Fjeldsa J."/>
            <person name="Mindell D.P."/>
            <person name="Edwards S.V."/>
            <person name="Braun E.L."/>
            <person name="Rahbek C."/>
            <person name="Burt D.W."/>
            <person name="Houde P."/>
            <person name="Zhang Y."/>
            <person name="Yang H."/>
            <person name="Wang J."/>
            <person name="Jarvis E.D."/>
            <person name="Gilbert M.T."/>
            <person name="Wang J."/>
        </authorList>
    </citation>
    <scope>NUCLEOTIDE SEQUENCE [LARGE SCALE GENOMIC DNA]</scope>
    <source>
        <strain evidence="1">M959</strain>
    </source>
</reference>